<keyword evidence="1" id="KW-0812">Transmembrane</keyword>
<evidence type="ECO:0008006" key="4">
    <source>
        <dbReference type="Google" id="ProtNLM"/>
    </source>
</evidence>
<dbReference type="EMBL" id="VSRL01000452">
    <property type="protein sequence ID" value="NKE63898.1"/>
    <property type="molecule type" value="Genomic_DNA"/>
</dbReference>
<protein>
    <recommendedName>
        <fullName evidence="4">MMPL family protein</fullName>
    </recommendedName>
</protein>
<feature type="non-terminal residue" evidence="2">
    <location>
        <position position="175"/>
    </location>
</feature>
<gene>
    <name evidence="2" type="ORF">FXN61_47255</name>
</gene>
<comment type="caution">
    <text evidence="2">The sequence shown here is derived from an EMBL/GenBank/DDBJ whole genome shotgun (WGS) entry which is preliminary data.</text>
</comment>
<evidence type="ECO:0000256" key="1">
    <source>
        <dbReference type="SAM" id="Phobius"/>
    </source>
</evidence>
<keyword evidence="1" id="KW-0472">Membrane</keyword>
<feature type="transmembrane region" description="Helical" evidence="1">
    <location>
        <begin position="139"/>
        <end position="160"/>
    </location>
</feature>
<keyword evidence="3" id="KW-1185">Reference proteome</keyword>
<dbReference type="RefSeq" id="WP_167980458.1">
    <property type="nucleotide sequence ID" value="NZ_VSRL01000452.1"/>
</dbReference>
<evidence type="ECO:0000313" key="2">
    <source>
        <dbReference type="EMBL" id="NKE63898.1"/>
    </source>
</evidence>
<sequence length="175" mass="17994">MVNRALAAWRAAPAPRVLTGPSSSSLAGELESLPDVPVGETAVDEELRVVASAYATASAVAAAHDERRPQPPTTAEPSVLRGLATRLDPTSGARLTTASIEVDGARQIQDEAAANAARTQVEADVAAARVQEIAVPNPFLRNALLALSCLTTVVGLLLFLTDQRLAAAGVLVAAL</sequence>
<keyword evidence="1" id="KW-1133">Transmembrane helix</keyword>
<reference evidence="2 3" key="1">
    <citation type="submission" date="2019-08" db="EMBL/GenBank/DDBJ databases">
        <title>Lentzea from Indian Himalayas.</title>
        <authorList>
            <person name="Mandal S."/>
            <person name="Mallick Gupta A."/>
            <person name="Maiti P.K."/>
            <person name="Sarkar J."/>
            <person name="Mandal S."/>
        </authorList>
    </citation>
    <scope>NUCLEOTIDE SEQUENCE [LARGE SCALE GENOMIC DNA]</scope>
    <source>
        <strain evidence="2 3">PSKA42</strain>
    </source>
</reference>
<organism evidence="2 3">
    <name type="scientific">Lentzea indica</name>
    <dbReference type="NCBI Taxonomy" id="2604800"/>
    <lineage>
        <taxon>Bacteria</taxon>
        <taxon>Bacillati</taxon>
        <taxon>Actinomycetota</taxon>
        <taxon>Actinomycetes</taxon>
        <taxon>Pseudonocardiales</taxon>
        <taxon>Pseudonocardiaceae</taxon>
        <taxon>Lentzea</taxon>
    </lineage>
</organism>
<proteinExistence type="predicted"/>
<accession>A0ABX1FZX1</accession>
<evidence type="ECO:0000313" key="3">
    <source>
        <dbReference type="Proteomes" id="UP001515943"/>
    </source>
</evidence>
<name>A0ABX1FZX1_9PSEU</name>
<dbReference type="Proteomes" id="UP001515943">
    <property type="component" value="Unassembled WGS sequence"/>
</dbReference>